<dbReference type="GO" id="GO:0046872">
    <property type="term" value="F:metal ion binding"/>
    <property type="evidence" value="ECO:0007669"/>
    <property type="project" value="UniProtKB-KW"/>
</dbReference>
<dbReference type="InterPro" id="IPR006554">
    <property type="entry name" value="Helicase-like_DEXD_c2"/>
</dbReference>
<dbReference type="SMART" id="SM00491">
    <property type="entry name" value="HELICc2"/>
    <property type="match status" value="1"/>
</dbReference>
<dbReference type="KEGG" id="pstt:CH92_11195"/>
<dbReference type="RefSeq" id="WP_025241832.1">
    <property type="nucleotide sequence ID" value="NZ_CP007441.1"/>
</dbReference>
<dbReference type="SUPFAM" id="SSF52540">
    <property type="entry name" value="P-loop containing nucleoside triphosphate hydrolases"/>
    <property type="match status" value="2"/>
</dbReference>
<evidence type="ECO:0000256" key="1">
    <source>
        <dbReference type="ARBA" id="ARBA00022485"/>
    </source>
</evidence>
<keyword evidence="3" id="KW-0547">Nucleotide-binding</keyword>
<evidence type="ECO:0000256" key="5">
    <source>
        <dbReference type="ARBA" id="ARBA00022801"/>
    </source>
</evidence>
<proteinExistence type="inferred from homology"/>
<keyword evidence="6 15" id="KW-0347">Helicase</keyword>
<dbReference type="SMART" id="SM00488">
    <property type="entry name" value="DEXDc2"/>
    <property type="match status" value="1"/>
</dbReference>
<evidence type="ECO:0000256" key="3">
    <source>
        <dbReference type="ARBA" id="ARBA00022741"/>
    </source>
</evidence>
<dbReference type="InterPro" id="IPR011604">
    <property type="entry name" value="PDDEXK-like_dom_sf"/>
</dbReference>
<evidence type="ECO:0000256" key="4">
    <source>
        <dbReference type="ARBA" id="ARBA00022763"/>
    </source>
</evidence>
<dbReference type="PROSITE" id="PS51193">
    <property type="entry name" value="HELICASE_ATP_BIND_2"/>
    <property type="match status" value="1"/>
</dbReference>
<dbReference type="Gene3D" id="3.90.320.10">
    <property type="match status" value="1"/>
</dbReference>
<reference evidence="16" key="1">
    <citation type="journal article" date="2014" name="Genome Announc.">
        <title>Complete Genome Sequence of the Highly Transformable Pseudomonas stutzeri Strain 28a24.</title>
        <authorList>
            <person name="Smith B.A."/>
            <person name="Dougherty K.M."/>
            <person name="Baltrus D.A."/>
        </authorList>
    </citation>
    <scope>NUCLEOTIDE SEQUENCE [LARGE SCALE GENOMIC DNA]</scope>
    <source>
        <strain evidence="16">28a24</strain>
    </source>
</reference>
<dbReference type="Pfam" id="PF13307">
    <property type="entry name" value="Helicase_C_2"/>
    <property type="match status" value="1"/>
</dbReference>
<evidence type="ECO:0000313" key="15">
    <source>
        <dbReference type="EMBL" id="AHL75639.1"/>
    </source>
</evidence>
<sequence length="751" mass="84287">MSYRVAVRALCEFTANEGDLDLRFTPSPTAIEGMAGHATVTARRAEVYEREVTLEGQYLDLLVRGRADGYDPEQNRLEEIKTHRGDLSRQPANHRQLHWAQAKMYGALLCTSRGLASLNVALVYFDVGSQKETVLLETFSAAALQGFFEDQCQRFIAWAEQELAHRHARDQALTTLKFPYGEFRRGQRQLAEAVYKAACTGTHLMAQAPTGIGKTLATLFPQLKAFPGQQLDKLFFLAAKTSGRQLALDALASLTTEAIPLRVLELTARDKACEHPDKACHGESCPLARGFYDRLPAARAEAITRPVLDRVTLREVALAHEVCPYYLSQELARWVDVVVGDYNYYFDLSALLYSLTLANQWRVSVLVDEAHNLLERGRGMYTAELDIRNFKGLKKLSPNSVKRHVERILRCWGELHSAQIASYQVQSELPHKLIGALQQAISAITDYLAEHPAGVDPALLNVYFDAMHFCRLAELFGAHSLFDCTLLPQRASRGRSSVICIRNVLPAPFLGPRLLQARSCVLFSATLSPRQFYADTLGLPSNQVWIDVESPFRAEQLEVRLARHISTRYQDRAASLEAIVDLLAQQYHQRPGNYLAFFSSFDYLQQVTTLLAAKYPALPFWEQTRGMDEVARRTFLERFTSESRGIGFAVLGGAFSEGIDLPGNRLIGAFIATLGLPQVNSINEQMKARMNQLFGTGYDYTYLYPGLQKVVQAAGRVIRTTDDQGVVHLMDDRFARPQVRSLLPSWWSDAR</sequence>
<evidence type="ECO:0000259" key="14">
    <source>
        <dbReference type="PROSITE" id="PS51193"/>
    </source>
</evidence>
<dbReference type="GO" id="GO:0003678">
    <property type="term" value="F:DNA helicase activity"/>
    <property type="evidence" value="ECO:0007669"/>
    <property type="project" value="InterPro"/>
</dbReference>
<protein>
    <submittedName>
        <fullName evidence="15">ATP-dependent DNA helicase</fullName>
    </submittedName>
</protein>
<dbReference type="InterPro" id="IPR010614">
    <property type="entry name" value="RAD3-like_helicase_DEAD"/>
</dbReference>
<evidence type="ECO:0000256" key="8">
    <source>
        <dbReference type="ARBA" id="ARBA00023004"/>
    </source>
</evidence>
<comment type="similarity">
    <text evidence="13">Belongs to the helicase family. DinG subfamily.</text>
</comment>
<evidence type="ECO:0000256" key="12">
    <source>
        <dbReference type="ARBA" id="ARBA00023235"/>
    </source>
</evidence>
<dbReference type="EMBL" id="CP007441">
    <property type="protein sequence ID" value="AHL75639.1"/>
    <property type="molecule type" value="Genomic_DNA"/>
</dbReference>
<dbReference type="AlphaFoldDB" id="W8QZA4"/>
<evidence type="ECO:0000256" key="2">
    <source>
        <dbReference type="ARBA" id="ARBA00022723"/>
    </source>
</evidence>
<dbReference type="PATRIC" id="fig|316.77.peg.2242"/>
<name>W8QZA4_STUST</name>
<dbReference type="InterPro" id="IPR027417">
    <property type="entry name" value="P-loop_NTPase"/>
</dbReference>
<dbReference type="OrthoDB" id="9765586at2"/>
<keyword evidence="7" id="KW-0067">ATP-binding</keyword>
<evidence type="ECO:0000256" key="13">
    <source>
        <dbReference type="ARBA" id="ARBA00038058"/>
    </source>
</evidence>
<reference evidence="15 16" key="2">
    <citation type="submission" date="2014-03" db="EMBL/GenBank/DDBJ databases">
        <authorList>
            <person name="Baltrus D."/>
            <person name="Dougherty K."/>
        </authorList>
    </citation>
    <scope>NUCLEOTIDE SEQUENCE</scope>
    <source>
        <strain evidence="15 16">28a24</strain>
    </source>
</reference>
<evidence type="ECO:0000256" key="6">
    <source>
        <dbReference type="ARBA" id="ARBA00022806"/>
    </source>
</evidence>
<feature type="domain" description="Helicase ATP-binding" evidence="14">
    <location>
        <begin position="173"/>
        <end position="441"/>
    </location>
</feature>
<dbReference type="Pfam" id="PF06733">
    <property type="entry name" value="DEAD_2"/>
    <property type="match status" value="1"/>
</dbReference>
<evidence type="ECO:0000256" key="7">
    <source>
        <dbReference type="ARBA" id="ARBA00022840"/>
    </source>
</evidence>
<keyword evidence="10" id="KW-0238">DNA-binding</keyword>
<organism evidence="15 16">
    <name type="scientific">Stutzerimonas stutzeri</name>
    <name type="common">Pseudomonas stutzeri</name>
    <dbReference type="NCBI Taxonomy" id="316"/>
    <lineage>
        <taxon>Bacteria</taxon>
        <taxon>Pseudomonadati</taxon>
        <taxon>Pseudomonadota</taxon>
        <taxon>Gammaproteobacteria</taxon>
        <taxon>Pseudomonadales</taxon>
        <taxon>Pseudomonadaceae</taxon>
        <taxon>Stutzerimonas</taxon>
    </lineage>
</organism>
<dbReference type="GO" id="GO:0006281">
    <property type="term" value="P:DNA repair"/>
    <property type="evidence" value="ECO:0007669"/>
    <property type="project" value="UniProtKB-KW"/>
</dbReference>
<dbReference type="PANTHER" id="PTHR11472:SF34">
    <property type="entry name" value="REGULATOR OF TELOMERE ELONGATION HELICASE 1"/>
    <property type="match status" value="1"/>
</dbReference>
<keyword evidence="4" id="KW-0227">DNA damage</keyword>
<dbReference type="Proteomes" id="UP000019522">
    <property type="component" value="Chromosome"/>
</dbReference>
<evidence type="ECO:0000256" key="10">
    <source>
        <dbReference type="ARBA" id="ARBA00023125"/>
    </source>
</evidence>
<dbReference type="InterPro" id="IPR045028">
    <property type="entry name" value="DinG/Rad3-like"/>
</dbReference>
<dbReference type="InterPro" id="IPR006555">
    <property type="entry name" value="ATP-dep_Helicase_C"/>
</dbReference>
<dbReference type="InterPro" id="IPR014013">
    <property type="entry name" value="Helic_SF1/SF2_ATP-bd_DinG/Rad3"/>
</dbReference>
<evidence type="ECO:0000256" key="9">
    <source>
        <dbReference type="ARBA" id="ARBA00023014"/>
    </source>
</evidence>
<keyword evidence="8" id="KW-0408">Iron</keyword>
<keyword evidence="5" id="KW-0378">Hydrolase</keyword>
<keyword evidence="9" id="KW-0411">Iron-sulfur</keyword>
<dbReference type="PANTHER" id="PTHR11472">
    <property type="entry name" value="DNA REPAIR DEAD HELICASE RAD3/XP-D SUBFAMILY MEMBER"/>
    <property type="match status" value="1"/>
</dbReference>
<dbReference type="GO" id="GO:0016818">
    <property type="term" value="F:hydrolase activity, acting on acid anhydrides, in phosphorus-containing anhydrides"/>
    <property type="evidence" value="ECO:0007669"/>
    <property type="project" value="InterPro"/>
</dbReference>
<dbReference type="Gene3D" id="3.40.50.300">
    <property type="entry name" value="P-loop containing nucleotide triphosphate hydrolases"/>
    <property type="match status" value="2"/>
</dbReference>
<accession>W8QZA4</accession>
<gene>
    <name evidence="15" type="ORF">CH92_11195</name>
</gene>
<dbReference type="GO" id="GO:0005524">
    <property type="term" value="F:ATP binding"/>
    <property type="evidence" value="ECO:0007669"/>
    <property type="project" value="UniProtKB-KW"/>
</dbReference>
<keyword evidence="2" id="KW-0479">Metal-binding</keyword>
<keyword evidence="11" id="KW-0234">DNA repair</keyword>
<evidence type="ECO:0000256" key="11">
    <source>
        <dbReference type="ARBA" id="ARBA00023204"/>
    </source>
</evidence>
<dbReference type="GO" id="GO:0003677">
    <property type="term" value="F:DNA binding"/>
    <property type="evidence" value="ECO:0007669"/>
    <property type="project" value="UniProtKB-KW"/>
</dbReference>
<keyword evidence="12" id="KW-0413">Isomerase</keyword>
<keyword evidence="1" id="KW-0004">4Fe-4S</keyword>
<evidence type="ECO:0000313" key="16">
    <source>
        <dbReference type="Proteomes" id="UP000019522"/>
    </source>
</evidence>
<dbReference type="GO" id="GO:0051539">
    <property type="term" value="F:4 iron, 4 sulfur cluster binding"/>
    <property type="evidence" value="ECO:0007669"/>
    <property type="project" value="UniProtKB-KW"/>
</dbReference>